<organism evidence="1 2">
    <name type="scientific">Marinoscillum luteum</name>
    <dbReference type="NCBI Taxonomy" id="861051"/>
    <lineage>
        <taxon>Bacteria</taxon>
        <taxon>Pseudomonadati</taxon>
        <taxon>Bacteroidota</taxon>
        <taxon>Cytophagia</taxon>
        <taxon>Cytophagales</taxon>
        <taxon>Reichenbachiellaceae</taxon>
        <taxon>Marinoscillum</taxon>
    </lineage>
</organism>
<comment type="caution">
    <text evidence="1">The sequence shown here is derived from an EMBL/GenBank/DDBJ whole genome shotgun (WGS) entry which is preliminary data.</text>
</comment>
<gene>
    <name evidence="1" type="ORF">ACHKAR_16740</name>
</gene>
<keyword evidence="2" id="KW-1185">Reference proteome</keyword>
<reference evidence="1 2" key="1">
    <citation type="journal article" date="2013" name="Int. J. Syst. Evol. Microbiol.">
        <title>Marinoscillum luteum sp. nov., isolated from marine sediment.</title>
        <authorList>
            <person name="Cha I.T."/>
            <person name="Park S.J."/>
            <person name="Kim S.J."/>
            <person name="Kim J.G."/>
            <person name="Jung M.Y."/>
            <person name="Shin K.S."/>
            <person name="Kwon K.K."/>
            <person name="Yang S.H."/>
            <person name="Seo Y.S."/>
            <person name="Rhee S.K."/>
        </authorList>
    </citation>
    <scope>NUCLEOTIDE SEQUENCE [LARGE SCALE GENOMIC DNA]</scope>
    <source>
        <strain evidence="1 2">KCTC 23939</strain>
    </source>
</reference>
<evidence type="ECO:0000313" key="1">
    <source>
        <dbReference type="EMBL" id="MFH6985103.1"/>
    </source>
</evidence>
<evidence type="ECO:0000313" key="2">
    <source>
        <dbReference type="Proteomes" id="UP001610063"/>
    </source>
</evidence>
<dbReference type="GO" id="GO:0016301">
    <property type="term" value="F:kinase activity"/>
    <property type="evidence" value="ECO:0007669"/>
    <property type="project" value="UniProtKB-KW"/>
</dbReference>
<dbReference type="Gene3D" id="3.40.50.300">
    <property type="entry name" value="P-loop containing nucleotide triphosphate hydrolases"/>
    <property type="match status" value="1"/>
</dbReference>
<keyword evidence="1" id="KW-0418">Kinase</keyword>
<dbReference type="EMBL" id="JBIPKE010000019">
    <property type="protein sequence ID" value="MFH6985103.1"/>
    <property type="molecule type" value="Genomic_DNA"/>
</dbReference>
<accession>A0ABW7NBX5</accession>
<proteinExistence type="predicted"/>
<dbReference type="Proteomes" id="UP001610063">
    <property type="component" value="Unassembled WGS sequence"/>
</dbReference>
<name>A0ABW7NBX5_9BACT</name>
<sequence length="165" mass="18962">MIIGIGGVSRAGKSTLAEKLKVHLEKAGKSVDIFCQDEYVKPKISIPKVQGVPDWERPSTIKWDSLTNDVQRSEADVKIVEGLFSFYPASLRVKYDAKLFLEIDKEVFLGRKSQDKRWDEEPEWYAEHVWRSYMKYGQKKGDKSEYLDISGEAPYDPKKILEAIS</sequence>
<dbReference type="RefSeq" id="WP_395418572.1">
    <property type="nucleotide sequence ID" value="NZ_JBIPKE010000019.1"/>
</dbReference>
<protein>
    <submittedName>
        <fullName evidence="1">Uridine kinase</fullName>
    </submittedName>
</protein>
<dbReference type="InterPro" id="IPR027417">
    <property type="entry name" value="P-loop_NTPase"/>
</dbReference>
<keyword evidence="1" id="KW-0808">Transferase</keyword>
<dbReference type="PANTHER" id="PTHR10285">
    <property type="entry name" value="URIDINE KINASE"/>
    <property type="match status" value="1"/>
</dbReference>
<dbReference type="SUPFAM" id="SSF52540">
    <property type="entry name" value="P-loop containing nucleoside triphosphate hydrolases"/>
    <property type="match status" value="1"/>
</dbReference>